<dbReference type="Proteomes" id="UP000823775">
    <property type="component" value="Unassembled WGS sequence"/>
</dbReference>
<evidence type="ECO:0000313" key="1">
    <source>
        <dbReference type="EMBL" id="MCE2056166.1"/>
    </source>
</evidence>
<gene>
    <name evidence="1" type="ORF">HAX54_044142</name>
</gene>
<dbReference type="PANTHER" id="PTHR34456:SF9">
    <property type="entry name" value="MITOVIRUS RNA-DEPENDENT RNA POLYMERASE"/>
    <property type="match status" value="1"/>
</dbReference>
<sequence>QPKSIQEFLLHATLSSATISSSEMSGWLSVIASGDERWLSVIASYSSPPNGSAFSLEKSLVSSVGALEFAKRFFVRGVTKDFFPCLCHMLRSIVPSLVPVMRAIMSKNLPCRIVYGSGTGVYSTYGRLLGDTGIGRNSVISKFFEAFGQEYDWVRGHGLSEMDEVHSLLLVLVLHYRGGKKTPIEALLSLWKDKATGD</sequence>
<proteinExistence type="predicted"/>
<name>A0ABS8W4D9_DATST</name>
<dbReference type="EMBL" id="JACEIK010006691">
    <property type="protein sequence ID" value="MCE2056166.1"/>
    <property type="molecule type" value="Genomic_DNA"/>
</dbReference>
<feature type="non-terminal residue" evidence="1">
    <location>
        <position position="1"/>
    </location>
</feature>
<keyword evidence="2" id="KW-1185">Reference proteome</keyword>
<accession>A0ABS8W4D9</accession>
<dbReference type="InterPro" id="IPR008686">
    <property type="entry name" value="RNA_pol_mitovir"/>
</dbReference>
<organism evidence="1 2">
    <name type="scientific">Datura stramonium</name>
    <name type="common">Jimsonweed</name>
    <name type="synonym">Common thornapple</name>
    <dbReference type="NCBI Taxonomy" id="4076"/>
    <lineage>
        <taxon>Eukaryota</taxon>
        <taxon>Viridiplantae</taxon>
        <taxon>Streptophyta</taxon>
        <taxon>Embryophyta</taxon>
        <taxon>Tracheophyta</taxon>
        <taxon>Spermatophyta</taxon>
        <taxon>Magnoliopsida</taxon>
        <taxon>eudicotyledons</taxon>
        <taxon>Gunneridae</taxon>
        <taxon>Pentapetalae</taxon>
        <taxon>asterids</taxon>
        <taxon>lamiids</taxon>
        <taxon>Solanales</taxon>
        <taxon>Solanaceae</taxon>
        <taxon>Solanoideae</taxon>
        <taxon>Datureae</taxon>
        <taxon>Datura</taxon>
    </lineage>
</organism>
<dbReference type="PANTHER" id="PTHR34456">
    <property type="entry name" value="MITOVIRUS RNA-DEPENDENT RNA POLYMERASE"/>
    <property type="match status" value="1"/>
</dbReference>
<reference evidence="1 2" key="1">
    <citation type="journal article" date="2021" name="BMC Genomics">
        <title>Datura genome reveals duplications of psychoactive alkaloid biosynthetic genes and high mutation rate following tissue culture.</title>
        <authorList>
            <person name="Rajewski A."/>
            <person name="Carter-House D."/>
            <person name="Stajich J."/>
            <person name="Litt A."/>
        </authorList>
    </citation>
    <scope>NUCLEOTIDE SEQUENCE [LARGE SCALE GENOMIC DNA]</scope>
    <source>
        <strain evidence="1">AR-01</strain>
    </source>
</reference>
<protein>
    <submittedName>
        <fullName evidence="1">Uncharacterized protein</fullName>
    </submittedName>
</protein>
<comment type="caution">
    <text evidence="1">The sequence shown here is derived from an EMBL/GenBank/DDBJ whole genome shotgun (WGS) entry which is preliminary data.</text>
</comment>
<evidence type="ECO:0000313" key="2">
    <source>
        <dbReference type="Proteomes" id="UP000823775"/>
    </source>
</evidence>